<dbReference type="Gene3D" id="2.20.70.70">
    <property type="match status" value="1"/>
</dbReference>
<dbReference type="PANTHER" id="PTHR30627">
    <property type="entry name" value="PEPTIDOGLYCAN D,D-TRANSPEPTIDASE"/>
    <property type="match status" value="1"/>
</dbReference>
<evidence type="ECO:0000256" key="11">
    <source>
        <dbReference type="ARBA" id="ARBA00023251"/>
    </source>
</evidence>
<evidence type="ECO:0000259" key="16">
    <source>
        <dbReference type="PROSITE" id="PS51178"/>
    </source>
</evidence>
<evidence type="ECO:0000256" key="1">
    <source>
        <dbReference type="ARBA" id="ARBA00004162"/>
    </source>
</evidence>
<dbReference type="PANTHER" id="PTHR30627:SF26">
    <property type="entry name" value="PENICILLIN-BINDING PROTEIN 2B"/>
    <property type="match status" value="1"/>
</dbReference>
<dbReference type="InterPro" id="IPR005543">
    <property type="entry name" value="PASTA_dom"/>
</dbReference>
<dbReference type="Gene3D" id="3.30.450.330">
    <property type="match status" value="1"/>
</dbReference>
<dbReference type="GO" id="GO:0046677">
    <property type="term" value="P:response to antibiotic"/>
    <property type="evidence" value="ECO:0007669"/>
    <property type="project" value="UniProtKB-KW"/>
</dbReference>
<accession>A0A7X6N1W0</accession>
<dbReference type="RefSeq" id="WP_168722038.1">
    <property type="nucleotide sequence ID" value="NZ_JAAXPN010000004.1"/>
</dbReference>
<sequence>MNKNWQRLLKGNSIRNNSRLTGMIFLIVVLIIFGTLSARFLYVASFKEVKDHDLSTAARRIYMQTQVINARRGNIYDANGMLLAENTSTYSVYAILDKKQIGLDGKPNHVVDKDKTAEVLSKYIPLSKEKILAILNPDNPKLFQVEFGNAGSNISIETHNQIVAAKLPGIQFTKQPARLYPNGIFASHLIGITQTKTNPKTGAISLYGSMGIERELNKFLAGHNGIREVKNTPSYTIDDKAKGDPVKNGDQVYTTLDSKLQTLLESEMTTLDTQTAPVSATATVVDARTGAIVATTQRPTFDATTRDGIGKLWQNLLVENSFEPGSTMKVFSLAAAIDSGNWHPNELYQSGTYLINHQKVTDWNPQGWGMIPYIRGFAMSSNVAMAHVEQMMGPSLWHKYLNDFHFNKSTNSGLANESAGGMQFKYPIEQANTAFGQGIRITPMQMLQAFTAVAGNGQELKPYFISKIVDPNTGKVIFRGKRTVIGNPIKESTAQQVRKVMENVVYQPYGTGTAYKIPGFQVAGKTGTAQIATSHGYSVGDENVIHSWVGMVPANKPRYIMYLTLNQPKKIPGPLTKLMAGVFTPVMEQALKMDASHQTQTAIATIPKVTGLNIDEAQSQLKHVKFKPIVIGSGAKVTAQYPNAQTQQLNNQRVFIATGGAITMPDMKGWSKNDALMFATIAHININFNGNGFVDSQSIKPGVDVQSNQQLTVQLK</sequence>
<dbReference type="Proteomes" id="UP000549765">
    <property type="component" value="Unassembled WGS sequence"/>
</dbReference>
<dbReference type="SUPFAM" id="SSF56601">
    <property type="entry name" value="beta-lactamase/transpeptidase-like"/>
    <property type="match status" value="1"/>
</dbReference>
<feature type="domain" description="PASTA" evidence="16">
    <location>
        <begin position="661"/>
        <end position="716"/>
    </location>
</feature>
<dbReference type="AlphaFoldDB" id="A0A7X6N1W0"/>
<evidence type="ECO:0000256" key="8">
    <source>
        <dbReference type="ARBA" id="ARBA00022984"/>
    </source>
</evidence>
<comment type="subcellular location">
    <subcellularLocation>
        <location evidence="1">Cell membrane</location>
        <topology evidence="1">Single-pass membrane protein</topology>
    </subcellularLocation>
</comment>
<evidence type="ECO:0000256" key="4">
    <source>
        <dbReference type="ARBA" id="ARBA00022618"/>
    </source>
</evidence>
<comment type="caution">
    <text evidence="17">The sequence shown here is derived from an EMBL/GenBank/DDBJ whole genome shotgun (WGS) entry which is preliminary data.</text>
</comment>
<evidence type="ECO:0000256" key="7">
    <source>
        <dbReference type="ARBA" id="ARBA00022960"/>
    </source>
</evidence>
<evidence type="ECO:0000256" key="3">
    <source>
        <dbReference type="ARBA" id="ARBA00022475"/>
    </source>
</evidence>
<dbReference type="SMART" id="SM00740">
    <property type="entry name" value="PASTA"/>
    <property type="match status" value="2"/>
</dbReference>
<keyword evidence="9 15" id="KW-1133">Transmembrane helix</keyword>
<keyword evidence="7" id="KW-0133">Cell shape</keyword>
<dbReference type="InterPro" id="IPR036138">
    <property type="entry name" value="PBP_dimer_sf"/>
</dbReference>
<evidence type="ECO:0000313" key="17">
    <source>
        <dbReference type="EMBL" id="NKZ24241.1"/>
    </source>
</evidence>
<dbReference type="FunFam" id="3.40.710.10:FF:000095">
    <property type="entry name" value="Penicillin-binding protein 2x"/>
    <property type="match status" value="1"/>
</dbReference>
<protein>
    <submittedName>
        <fullName evidence="17">Penicillin-binding protein</fullName>
    </submittedName>
</protein>
<dbReference type="Pfam" id="PF00905">
    <property type="entry name" value="Transpeptidase"/>
    <property type="match status" value="1"/>
</dbReference>
<keyword evidence="12" id="KW-0131">Cell cycle</keyword>
<keyword evidence="5 15" id="KW-0812">Transmembrane</keyword>
<keyword evidence="6" id="KW-0677">Repeat</keyword>
<comment type="similarity">
    <text evidence="2">Belongs to the transpeptidase family.</text>
</comment>
<gene>
    <name evidence="17" type="ORF">HF964_05385</name>
</gene>
<keyword evidence="8" id="KW-0573">Peptidoglycan synthesis</keyword>
<evidence type="ECO:0000256" key="12">
    <source>
        <dbReference type="ARBA" id="ARBA00023306"/>
    </source>
</evidence>
<keyword evidence="18" id="KW-1185">Reference proteome</keyword>
<dbReference type="GO" id="GO:0005886">
    <property type="term" value="C:plasma membrane"/>
    <property type="evidence" value="ECO:0007669"/>
    <property type="project" value="UniProtKB-SubCell"/>
</dbReference>
<dbReference type="InterPro" id="IPR012338">
    <property type="entry name" value="Beta-lactam/transpept-like"/>
</dbReference>
<comment type="function">
    <text evidence="14">A transpeptidase that forms peptide cross-links between adjacent glycan strands in cell wall peptidoglycan (PG). Part of the divisome machinery that synthesizes the septal cross wall. Beta-lactams inactivate the PBPs by acylating an essential serine residue in the active site of these proteins.</text>
</comment>
<dbReference type="Pfam" id="PF03717">
    <property type="entry name" value="PBP_dimer"/>
    <property type="match status" value="1"/>
</dbReference>
<evidence type="ECO:0000256" key="5">
    <source>
        <dbReference type="ARBA" id="ARBA00022692"/>
    </source>
</evidence>
<dbReference type="SUPFAM" id="SSF54184">
    <property type="entry name" value="Penicillin-binding protein 2x (pbp-2x), c-terminal domain"/>
    <property type="match status" value="2"/>
</dbReference>
<dbReference type="GO" id="GO:0051301">
    <property type="term" value="P:cell division"/>
    <property type="evidence" value="ECO:0007669"/>
    <property type="project" value="UniProtKB-KW"/>
</dbReference>
<dbReference type="Pfam" id="PF03793">
    <property type="entry name" value="PASTA"/>
    <property type="match status" value="2"/>
</dbReference>
<feature type="transmembrane region" description="Helical" evidence="15">
    <location>
        <begin position="20"/>
        <end position="42"/>
    </location>
</feature>
<evidence type="ECO:0000256" key="14">
    <source>
        <dbReference type="ARBA" id="ARBA00055980"/>
    </source>
</evidence>
<dbReference type="CDD" id="cd06576">
    <property type="entry name" value="PASTA_Pbp2x-like_1"/>
    <property type="match status" value="1"/>
</dbReference>
<keyword evidence="4" id="KW-0132">Cell division</keyword>
<keyword evidence="3" id="KW-1003">Cell membrane</keyword>
<evidence type="ECO:0000256" key="10">
    <source>
        <dbReference type="ARBA" id="ARBA00023136"/>
    </source>
</evidence>
<dbReference type="PROSITE" id="PS51178">
    <property type="entry name" value="PASTA"/>
    <property type="match status" value="2"/>
</dbReference>
<dbReference type="Gene3D" id="3.40.710.10">
    <property type="entry name" value="DD-peptidase/beta-lactamase superfamily"/>
    <property type="match status" value="1"/>
</dbReference>
<evidence type="ECO:0000256" key="2">
    <source>
        <dbReference type="ARBA" id="ARBA00007171"/>
    </source>
</evidence>
<dbReference type="SUPFAM" id="SSF56519">
    <property type="entry name" value="Penicillin binding protein dimerisation domain"/>
    <property type="match status" value="1"/>
</dbReference>
<dbReference type="Gene3D" id="3.90.1310.10">
    <property type="entry name" value="Penicillin-binding protein 2a (Domain 2)"/>
    <property type="match status" value="1"/>
</dbReference>
<evidence type="ECO:0000256" key="13">
    <source>
        <dbReference type="ARBA" id="ARBA00023316"/>
    </source>
</evidence>
<proteinExistence type="inferred from homology"/>
<keyword evidence="11" id="KW-0046">Antibiotic resistance</keyword>
<reference evidence="17 18" key="1">
    <citation type="submission" date="2020-04" db="EMBL/GenBank/DDBJ databases">
        <title>MicrobeNet Type strains.</title>
        <authorList>
            <person name="Nicholson A.C."/>
        </authorList>
    </citation>
    <scope>NUCLEOTIDE SEQUENCE [LARGE SCALE GENOMIC DNA]</scope>
    <source>
        <strain evidence="17 18">CCUG 61472</strain>
    </source>
</reference>
<dbReference type="InterPro" id="IPR005311">
    <property type="entry name" value="PBP_dimer"/>
</dbReference>
<evidence type="ECO:0000256" key="6">
    <source>
        <dbReference type="ARBA" id="ARBA00022737"/>
    </source>
</evidence>
<organism evidence="17 18">
    <name type="scientific">Periweissella fabalis</name>
    <dbReference type="NCBI Taxonomy" id="1070421"/>
    <lineage>
        <taxon>Bacteria</taxon>
        <taxon>Bacillati</taxon>
        <taxon>Bacillota</taxon>
        <taxon>Bacilli</taxon>
        <taxon>Lactobacillales</taxon>
        <taxon>Lactobacillaceae</taxon>
        <taxon>Periweissella</taxon>
    </lineage>
</organism>
<evidence type="ECO:0000256" key="15">
    <source>
        <dbReference type="SAM" id="Phobius"/>
    </source>
</evidence>
<dbReference type="EMBL" id="JAAXPN010000004">
    <property type="protein sequence ID" value="NKZ24241.1"/>
    <property type="molecule type" value="Genomic_DNA"/>
</dbReference>
<feature type="domain" description="PASTA" evidence="16">
    <location>
        <begin position="600"/>
        <end position="660"/>
    </location>
</feature>
<dbReference type="GO" id="GO:0008658">
    <property type="term" value="F:penicillin binding"/>
    <property type="evidence" value="ECO:0007669"/>
    <property type="project" value="InterPro"/>
</dbReference>
<dbReference type="CDD" id="cd06575">
    <property type="entry name" value="PASTA_Pbp2x-like_2"/>
    <property type="match status" value="1"/>
</dbReference>
<dbReference type="Gene3D" id="3.30.70.2110">
    <property type="match status" value="1"/>
</dbReference>
<keyword evidence="13" id="KW-0961">Cell wall biogenesis/degradation</keyword>
<evidence type="ECO:0000256" key="9">
    <source>
        <dbReference type="ARBA" id="ARBA00022989"/>
    </source>
</evidence>
<dbReference type="GO" id="GO:0008360">
    <property type="term" value="P:regulation of cell shape"/>
    <property type="evidence" value="ECO:0007669"/>
    <property type="project" value="UniProtKB-KW"/>
</dbReference>
<dbReference type="InterPro" id="IPR050515">
    <property type="entry name" value="Beta-lactam/transpept"/>
</dbReference>
<evidence type="ECO:0000313" key="18">
    <source>
        <dbReference type="Proteomes" id="UP000549765"/>
    </source>
</evidence>
<dbReference type="InterPro" id="IPR001460">
    <property type="entry name" value="PCN-bd_Tpept"/>
</dbReference>
<dbReference type="GO" id="GO:0009252">
    <property type="term" value="P:peptidoglycan biosynthetic process"/>
    <property type="evidence" value="ECO:0007669"/>
    <property type="project" value="UniProtKB-KW"/>
</dbReference>
<name>A0A7X6N1W0_9LACO</name>
<keyword evidence="10 15" id="KW-0472">Membrane</keyword>
<dbReference type="GO" id="GO:0071555">
    <property type="term" value="P:cell wall organization"/>
    <property type="evidence" value="ECO:0007669"/>
    <property type="project" value="UniProtKB-KW"/>
</dbReference>